<proteinExistence type="predicted"/>
<accession>A0A370B827</accession>
<keyword evidence="3" id="KW-1185">Reference proteome</keyword>
<comment type="caution">
    <text evidence="2">The sequence shown here is derived from an EMBL/GenBank/DDBJ whole genome shotgun (WGS) entry which is preliminary data.</text>
</comment>
<dbReference type="RefSeq" id="WP_114625619.1">
    <property type="nucleotide sequence ID" value="NZ_QQNA01000184.1"/>
</dbReference>
<dbReference type="Proteomes" id="UP000253741">
    <property type="component" value="Unassembled WGS sequence"/>
</dbReference>
<feature type="region of interest" description="Disordered" evidence="1">
    <location>
        <begin position="39"/>
        <end position="62"/>
    </location>
</feature>
<evidence type="ECO:0000313" key="2">
    <source>
        <dbReference type="EMBL" id="RDG35983.1"/>
    </source>
</evidence>
<evidence type="ECO:0000313" key="3">
    <source>
        <dbReference type="Proteomes" id="UP000253741"/>
    </source>
</evidence>
<protein>
    <submittedName>
        <fullName evidence="2">Uncharacterized protein</fullName>
    </submittedName>
</protein>
<name>A0A370B827_9ACTN</name>
<sequence>MPVPTHRSGAVGATATADAALWLGTLAQQFPELLTELLPGRTSPSGDRQHRTPARLAAESARVRAERQDALLTRQRHGLTAPGYSAAPLRLPISDAIRDITDGVIELEEAVYDKLGLGRPRRAPVPERLGRLVRLLHRVAAHPVLAAHVRDETRRMARRCSHALGDTEPMVRVSGRCGWCDSVSLRAFPSRGAVLCVNPGCRCDAPECDCRTDPAYRHLWERAAWARLAEHGGGDLREITEAVADRPDGAAR</sequence>
<organism evidence="2 3">
    <name type="scientific">Streptomyces corynorhini</name>
    <dbReference type="NCBI Taxonomy" id="2282652"/>
    <lineage>
        <taxon>Bacteria</taxon>
        <taxon>Bacillati</taxon>
        <taxon>Actinomycetota</taxon>
        <taxon>Actinomycetes</taxon>
        <taxon>Kitasatosporales</taxon>
        <taxon>Streptomycetaceae</taxon>
        <taxon>Streptomyces</taxon>
    </lineage>
</organism>
<dbReference type="EMBL" id="QQNA01000184">
    <property type="protein sequence ID" value="RDG35983.1"/>
    <property type="molecule type" value="Genomic_DNA"/>
</dbReference>
<reference evidence="2 3" key="1">
    <citation type="submission" date="2018-07" db="EMBL/GenBank/DDBJ databases">
        <title>Streptomyces species from bats.</title>
        <authorList>
            <person name="Dunlap C."/>
        </authorList>
    </citation>
    <scope>NUCLEOTIDE SEQUENCE [LARGE SCALE GENOMIC DNA]</scope>
    <source>
        <strain evidence="2 3">AC230</strain>
    </source>
</reference>
<gene>
    <name evidence="2" type="ORF">DVH02_22415</name>
</gene>
<evidence type="ECO:0000256" key="1">
    <source>
        <dbReference type="SAM" id="MobiDB-lite"/>
    </source>
</evidence>
<dbReference type="OrthoDB" id="3535442at2"/>
<dbReference type="AlphaFoldDB" id="A0A370B827"/>